<gene>
    <name evidence="1" type="ORF">F9K24_11810</name>
</gene>
<dbReference type="Proteomes" id="UP000460298">
    <property type="component" value="Unassembled WGS sequence"/>
</dbReference>
<protein>
    <submittedName>
        <fullName evidence="1">Uncharacterized protein</fullName>
    </submittedName>
</protein>
<organism evidence="1 2">
    <name type="scientific">Leptonema illini</name>
    <dbReference type="NCBI Taxonomy" id="183"/>
    <lineage>
        <taxon>Bacteria</taxon>
        <taxon>Pseudomonadati</taxon>
        <taxon>Spirochaetota</taxon>
        <taxon>Spirochaetia</taxon>
        <taxon>Leptospirales</taxon>
        <taxon>Leptospiraceae</taxon>
        <taxon>Leptonema</taxon>
    </lineage>
</organism>
<comment type="caution">
    <text evidence="1">The sequence shown here is derived from an EMBL/GenBank/DDBJ whole genome shotgun (WGS) entry which is preliminary data.</text>
</comment>
<proteinExistence type="predicted"/>
<accession>A0A833H115</accession>
<dbReference type="AlphaFoldDB" id="A0A833H115"/>
<evidence type="ECO:0000313" key="1">
    <source>
        <dbReference type="EMBL" id="KAB2931964.1"/>
    </source>
</evidence>
<sequence length="270" mass="29620">MNGMMSGFFSNSALNRSIAGLIVLCLTVLTSCKDDEVQEVAAVAIQIPQSLQQCSTEFRSGKDLSDRCIDYDLASDHFVPGGVKSLAYVYLNGDGVRLRAAPSVGGAVLKTLPVSSKVAILFQDPGRQEIQNRVGHWLFVYVQSSTPFASEETERYGWIFDAFISRRTDFSTAGNHQSLTYCAFISIDGSVCIQMQPGAGRLLTWQKEEGVIAKPAQFASHGNLILVDAGGMDRYALIRKQDGLYSEIDLGGQPHDPEVQRFIEKEQSRP</sequence>
<dbReference type="EMBL" id="WBUI01000011">
    <property type="protein sequence ID" value="KAB2931964.1"/>
    <property type="molecule type" value="Genomic_DNA"/>
</dbReference>
<evidence type="ECO:0000313" key="2">
    <source>
        <dbReference type="Proteomes" id="UP000460298"/>
    </source>
</evidence>
<reference evidence="1 2" key="1">
    <citation type="submission" date="2019-10" db="EMBL/GenBank/DDBJ databases">
        <title>Extracellular Electron Transfer in a Candidatus Methanoperedens spp. Enrichment Culture.</title>
        <authorList>
            <person name="Berger S."/>
            <person name="Rangel Shaw D."/>
            <person name="Berben T."/>
            <person name="In 'T Zandt M."/>
            <person name="Frank J."/>
            <person name="Reimann J."/>
            <person name="Jetten M.S.M."/>
            <person name="Welte C.U."/>
        </authorList>
    </citation>
    <scope>NUCLEOTIDE SEQUENCE [LARGE SCALE GENOMIC DNA]</scope>
    <source>
        <strain evidence="1">SB12</strain>
    </source>
</reference>
<name>A0A833H115_9LEPT</name>
<dbReference type="Gene3D" id="2.30.30.40">
    <property type="entry name" value="SH3 Domains"/>
    <property type="match status" value="1"/>
</dbReference>